<evidence type="ECO:0000313" key="2">
    <source>
        <dbReference type="EMBL" id="SFR72276.1"/>
    </source>
</evidence>
<sequence length="607" mass="70824">MNKKEILLQLREGTISSDEAKRQLTQLLYKEKNLNNAVEENNIVNKGDEFNTIHVLEITPQILMVKMEYRKDKNTFSIQFLQEIKKIFEDINKNEKYKIIILTGYDNYFACGGSEQGMKAIFEGKYKMSDSKLNEYILDCRIPVIAAMQGHAIGSGLCMGLFCDFIVMSGESMYTCNHMQYGFTPGDGATYILPKKLGFYLGQEMVYTGRRYRGYELKERGTSVNILPKKDVVPYAIEFAKQFENMNLQSLYLLKEHMTAELKKELEPFLMKEWEMQEKTFLKNPATMKKISDAFHMVQELKESNPRKQEYKELIKLNKIEKGKKLFLIHNEGGLEGYQSIAQVCKRPVYGIQSQNRLGSYFNFARLEELASYYIKVMESVQTEEEFDIGGYAAGGMIAYEITRQLQEKGKKVNTLIMIDTFDSRGYKHLVYSEETRMLQAVNMSLMYRTRKEQDDLFPVLINSNDVALDLHDEKLLRHLIMLGKKDKGLSQVKTEDELLELFELSLDRTLMNLIQTYEIKELKYPDQVCCNYYRNKSLSLFGAFSQYFSMEDKQYITKESIYWDEWKSNIVNFNLFDVNATSHITMLFESNAIKELQRSISNLYMV</sequence>
<dbReference type="PANTHER" id="PTHR11941:SF133">
    <property type="entry name" value="1,2-EPOXYPHENYLACETYL-COA ISOMERASE"/>
    <property type="match status" value="1"/>
</dbReference>
<reference evidence="2 3" key="1">
    <citation type="submission" date="2016-10" db="EMBL/GenBank/DDBJ databases">
        <authorList>
            <person name="de Groot N.N."/>
        </authorList>
    </citation>
    <scope>NUCLEOTIDE SEQUENCE [LARGE SCALE GENOMIC DNA]</scope>
    <source>
        <strain evidence="2 3">743A</strain>
    </source>
</reference>
<organism evidence="2 3">
    <name type="scientific">Anaeromicropila populeti</name>
    <dbReference type="NCBI Taxonomy" id="37658"/>
    <lineage>
        <taxon>Bacteria</taxon>
        <taxon>Bacillati</taxon>
        <taxon>Bacillota</taxon>
        <taxon>Clostridia</taxon>
        <taxon>Lachnospirales</taxon>
        <taxon>Lachnospiraceae</taxon>
        <taxon>Anaeromicropila</taxon>
    </lineage>
</organism>
<name>A0A1I6IZW8_9FIRM</name>
<dbReference type="Pfam" id="PF00378">
    <property type="entry name" value="ECH_1"/>
    <property type="match status" value="1"/>
</dbReference>
<dbReference type="InterPro" id="IPR029045">
    <property type="entry name" value="ClpP/crotonase-like_dom_sf"/>
</dbReference>
<dbReference type="Pfam" id="PF00975">
    <property type="entry name" value="Thioesterase"/>
    <property type="match status" value="1"/>
</dbReference>
<dbReference type="Gene3D" id="6.20.390.20">
    <property type="match status" value="1"/>
</dbReference>
<dbReference type="PANTHER" id="PTHR11941">
    <property type="entry name" value="ENOYL-COA HYDRATASE-RELATED"/>
    <property type="match status" value="1"/>
</dbReference>
<dbReference type="SUPFAM" id="SSF53474">
    <property type="entry name" value="alpha/beta-Hydrolases"/>
    <property type="match status" value="1"/>
</dbReference>
<evidence type="ECO:0000259" key="1">
    <source>
        <dbReference type="Pfam" id="PF00975"/>
    </source>
</evidence>
<dbReference type="GO" id="GO:0006635">
    <property type="term" value="P:fatty acid beta-oxidation"/>
    <property type="evidence" value="ECO:0007669"/>
    <property type="project" value="TreeGrafter"/>
</dbReference>
<dbReference type="Gene3D" id="3.90.226.10">
    <property type="entry name" value="2-enoyl-CoA Hydratase, Chain A, domain 1"/>
    <property type="match status" value="1"/>
</dbReference>
<dbReference type="Gene3D" id="3.40.50.1820">
    <property type="entry name" value="alpha/beta hydrolase"/>
    <property type="match status" value="1"/>
</dbReference>
<proteinExistence type="predicted"/>
<gene>
    <name evidence="2" type="ORF">SAMN05661086_01301</name>
</gene>
<dbReference type="InterPro" id="IPR001031">
    <property type="entry name" value="Thioesterase"/>
</dbReference>
<evidence type="ECO:0000313" key="3">
    <source>
        <dbReference type="Proteomes" id="UP000199659"/>
    </source>
</evidence>
<accession>A0A1I6IZW8</accession>
<dbReference type="EMBL" id="FOYZ01000004">
    <property type="protein sequence ID" value="SFR72276.1"/>
    <property type="molecule type" value="Genomic_DNA"/>
</dbReference>
<dbReference type="Proteomes" id="UP000199659">
    <property type="component" value="Unassembled WGS sequence"/>
</dbReference>
<dbReference type="GO" id="GO:0003824">
    <property type="term" value="F:catalytic activity"/>
    <property type="evidence" value="ECO:0007669"/>
    <property type="project" value="UniProtKB-ARBA"/>
</dbReference>
<dbReference type="RefSeq" id="WP_177214584.1">
    <property type="nucleotide sequence ID" value="NZ_FOYZ01000004.1"/>
</dbReference>
<keyword evidence="3" id="KW-1185">Reference proteome</keyword>
<feature type="domain" description="Thioesterase" evidence="1">
    <location>
        <begin position="326"/>
        <end position="424"/>
    </location>
</feature>
<dbReference type="AlphaFoldDB" id="A0A1I6IZW8"/>
<dbReference type="SUPFAM" id="SSF52096">
    <property type="entry name" value="ClpP/crotonase"/>
    <property type="match status" value="1"/>
</dbReference>
<dbReference type="NCBIfam" id="NF005496">
    <property type="entry name" value="PRK07110.1"/>
    <property type="match status" value="1"/>
</dbReference>
<dbReference type="InterPro" id="IPR029058">
    <property type="entry name" value="AB_hydrolase_fold"/>
</dbReference>
<dbReference type="InterPro" id="IPR001753">
    <property type="entry name" value="Enoyl-CoA_hydra/iso"/>
</dbReference>
<dbReference type="CDD" id="cd06558">
    <property type="entry name" value="crotonase-like"/>
    <property type="match status" value="1"/>
</dbReference>
<dbReference type="STRING" id="37658.SAMN05661086_01301"/>
<protein>
    <submittedName>
        <fullName evidence="2">Enoyl-CoA hydratase/carnithine racemase</fullName>
    </submittedName>
</protein>